<name>A0A178JAU9_9VIBR</name>
<gene>
    <name evidence="2" type="ORF">AZ468_13685</name>
    <name evidence="1" type="ORF">OPW20_24715</name>
</gene>
<reference evidence="2 3" key="1">
    <citation type="submission" date="2016-03" db="EMBL/GenBank/DDBJ databases">
        <title>Draft genome sequence of the Vibrio tubiashii subs. europaeus.</title>
        <authorList>
            <person name="Spinard E."/>
            <person name="Dubert J."/>
            <person name="Nelson D.R."/>
            <person name="Barja J.L."/>
        </authorList>
    </citation>
    <scope>NUCLEOTIDE SEQUENCE [LARGE SCALE GENOMIC DNA]</scope>
    <source>
        <strain evidence="3">PP-638</strain>
        <strain evidence="2">PP2-638</strain>
    </source>
</reference>
<dbReference type="Proteomes" id="UP001150001">
    <property type="component" value="Unassembled WGS sequence"/>
</dbReference>
<accession>A0A178JAU9</accession>
<sequence length="61" mass="6788">MTALLLKRCRKESGLKQAEFIKKHDIPVTQATFSRWEKGKQAVPVEVLLSLGLLAPAVEVN</sequence>
<dbReference type="InterPro" id="IPR010982">
    <property type="entry name" value="Lambda_DNA-bd_dom_sf"/>
</dbReference>
<proteinExistence type="predicted"/>
<reference evidence="1" key="2">
    <citation type="submission" date="2022-11" db="EMBL/GenBank/DDBJ databases">
        <title>Role of the vibriolysin VemA secreted by the emergent pathogen Vibrio europaeus in the colonization of Manila clam mucus.</title>
        <authorList>
            <person name="Martinez C."/>
            <person name="Rodriguez S."/>
            <person name="Vences A."/>
            <person name="Barja J.L."/>
            <person name="Toranzo A.E."/>
            <person name="Dubert J."/>
        </authorList>
    </citation>
    <scope>NUCLEOTIDE SEQUENCE</scope>
    <source>
        <strain evidence="1">3454</strain>
    </source>
</reference>
<dbReference type="CDD" id="cd00093">
    <property type="entry name" value="HTH_XRE"/>
    <property type="match status" value="1"/>
</dbReference>
<dbReference type="EMBL" id="LUAX01000004">
    <property type="protein sequence ID" value="OAM99031.1"/>
    <property type="molecule type" value="Genomic_DNA"/>
</dbReference>
<dbReference type="InterPro" id="IPR001387">
    <property type="entry name" value="Cro/C1-type_HTH"/>
</dbReference>
<evidence type="ECO:0000313" key="4">
    <source>
        <dbReference type="Proteomes" id="UP001150001"/>
    </source>
</evidence>
<dbReference type="RefSeq" id="WP_069667864.1">
    <property type="nucleotide sequence ID" value="NZ_JAPFIM010000012.1"/>
</dbReference>
<dbReference type="SUPFAM" id="SSF47413">
    <property type="entry name" value="lambda repressor-like DNA-binding domains"/>
    <property type="match status" value="1"/>
</dbReference>
<dbReference type="GeneID" id="78076762"/>
<dbReference type="OrthoDB" id="6291926at2"/>
<dbReference type="AlphaFoldDB" id="A0A178JAU9"/>
<protein>
    <submittedName>
        <fullName evidence="1 2">Transcriptional regulator</fullName>
    </submittedName>
</protein>
<dbReference type="Proteomes" id="UP000094761">
    <property type="component" value="Unassembled WGS sequence"/>
</dbReference>
<dbReference type="EMBL" id="JAPFIT010000032">
    <property type="protein sequence ID" value="MDC5743270.1"/>
    <property type="molecule type" value="Genomic_DNA"/>
</dbReference>
<evidence type="ECO:0000313" key="2">
    <source>
        <dbReference type="EMBL" id="OAM99031.1"/>
    </source>
</evidence>
<dbReference type="GO" id="GO:0003677">
    <property type="term" value="F:DNA binding"/>
    <property type="evidence" value="ECO:0007669"/>
    <property type="project" value="InterPro"/>
</dbReference>
<evidence type="ECO:0000313" key="3">
    <source>
        <dbReference type="Proteomes" id="UP000094761"/>
    </source>
</evidence>
<dbReference type="Gene3D" id="1.10.260.40">
    <property type="entry name" value="lambda repressor-like DNA-binding domains"/>
    <property type="match status" value="1"/>
</dbReference>
<comment type="caution">
    <text evidence="2">The sequence shown here is derived from an EMBL/GenBank/DDBJ whole genome shotgun (WGS) entry which is preliminary data.</text>
</comment>
<organism evidence="2 3">
    <name type="scientific">Vibrio europaeus</name>
    <dbReference type="NCBI Taxonomy" id="300876"/>
    <lineage>
        <taxon>Bacteria</taxon>
        <taxon>Pseudomonadati</taxon>
        <taxon>Pseudomonadota</taxon>
        <taxon>Gammaproteobacteria</taxon>
        <taxon>Vibrionales</taxon>
        <taxon>Vibrionaceae</taxon>
        <taxon>Vibrio</taxon>
        <taxon>Vibrio oreintalis group</taxon>
    </lineage>
</organism>
<keyword evidence="4" id="KW-1185">Reference proteome</keyword>
<evidence type="ECO:0000313" key="1">
    <source>
        <dbReference type="EMBL" id="MDC5743270.1"/>
    </source>
</evidence>